<feature type="compositionally biased region" description="Basic residues" evidence="1">
    <location>
        <begin position="502"/>
        <end position="525"/>
    </location>
</feature>
<evidence type="ECO:0000313" key="3">
    <source>
        <dbReference type="Proteomes" id="UP000217199"/>
    </source>
</evidence>
<feature type="compositionally biased region" description="Low complexity" evidence="1">
    <location>
        <begin position="1"/>
        <end position="15"/>
    </location>
</feature>
<reference evidence="2 3" key="1">
    <citation type="journal article" date="2017" name="Mol. Ecol.">
        <title>Comparative and population genomic landscape of Phellinus noxius: A hypervariable fungus causing root rot in trees.</title>
        <authorList>
            <person name="Chung C.L."/>
            <person name="Lee T.J."/>
            <person name="Akiba M."/>
            <person name="Lee H.H."/>
            <person name="Kuo T.H."/>
            <person name="Liu D."/>
            <person name="Ke H.M."/>
            <person name="Yokoi T."/>
            <person name="Roa M.B."/>
            <person name="Lu M.J."/>
            <person name="Chang Y.Y."/>
            <person name="Ann P.J."/>
            <person name="Tsai J.N."/>
            <person name="Chen C.Y."/>
            <person name="Tzean S.S."/>
            <person name="Ota Y."/>
            <person name="Hattori T."/>
            <person name="Sahashi N."/>
            <person name="Liou R.F."/>
            <person name="Kikuchi T."/>
            <person name="Tsai I.J."/>
        </authorList>
    </citation>
    <scope>NUCLEOTIDE SEQUENCE [LARGE SCALE GENOMIC DNA]</scope>
    <source>
        <strain evidence="2 3">FFPRI411160</strain>
    </source>
</reference>
<keyword evidence="3" id="KW-1185">Reference proteome</keyword>
<evidence type="ECO:0000256" key="1">
    <source>
        <dbReference type="SAM" id="MobiDB-lite"/>
    </source>
</evidence>
<sequence>MASTVRPQPASTSSPPSRPPRLPFWGCLPPLAIDDAPSPSPTSSGARNNKDTDVPPIRLPDRVGSTRILLLDTQACVQKFSSRMDTLGSRIEQSLKEMQLARAAFDTVCDKSVLDITDTIQKSQNAISTQFSKYFDVHTPVIERVAERLSHLSSLYETHSSAITALSQTVHEQSTSLSALQNRVASATSNQHSSLSALQAQDTKFATTLASMEAEIHTIPTLIEASYSRIISKIDERVERAVEGVIGRMIINGCTMPATAGNGVGKAQNNVSEKRREHNDQAASVVYEGCRSTERCNRADEVLTSNGLGDGVLDISRTCSITFQSSCNLENDAQGAAANARVTRMRSKLSNMLDEKRITPEIRGVQQSASLSPLISPFRARTLRSIASMNSNSNATDKTAVPWVPRPILPCSRSKDTASTTGEGRVRDKRRRVMINENAEKDVGAGVDNQRVDFGDVDKRTQNDVEIDGDKAEDSLANIEVTVPTADPMPHVIERGKDQTKKPLKSRKASKKKIPAKTKGKKSKKGVNMDLNCPVSAGREPITENCSGDSSLMIEPMETSGLPISRRAVDCMLEMGTQGEELAKGNCTEVRIEDVNYVNYENAEVRCKKPMYWSTGNDISPLSSLGSSESLTEALEYLKGDLDYMQTGNQETCFRGNTDAASESALALSVPSGVNTLDTSEILGDKLELDGDPNKSTAGGMKRKRILVFEDDFGGEL</sequence>
<dbReference type="Proteomes" id="UP000217199">
    <property type="component" value="Unassembled WGS sequence"/>
</dbReference>
<feature type="compositionally biased region" description="Basic and acidic residues" evidence="1">
    <location>
        <begin position="492"/>
        <end position="501"/>
    </location>
</feature>
<proteinExistence type="predicted"/>
<dbReference type="STRING" id="2282107.A0A286UIY2"/>
<protein>
    <submittedName>
        <fullName evidence="2">Uncharacterized protein</fullName>
    </submittedName>
</protein>
<feature type="region of interest" description="Disordered" evidence="1">
    <location>
        <begin position="489"/>
        <end position="536"/>
    </location>
</feature>
<dbReference type="OrthoDB" id="3270311at2759"/>
<dbReference type="InParanoid" id="A0A286UIY2"/>
<feature type="region of interest" description="Disordered" evidence="1">
    <location>
        <begin position="397"/>
        <end position="427"/>
    </location>
</feature>
<comment type="caution">
    <text evidence="2">The sequence shown here is derived from an EMBL/GenBank/DDBJ whole genome shotgun (WGS) entry which is preliminary data.</text>
</comment>
<gene>
    <name evidence="2" type="ORF">PNOK_0451700</name>
</gene>
<organism evidence="2 3">
    <name type="scientific">Pyrrhoderma noxium</name>
    <dbReference type="NCBI Taxonomy" id="2282107"/>
    <lineage>
        <taxon>Eukaryota</taxon>
        <taxon>Fungi</taxon>
        <taxon>Dikarya</taxon>
        <taxon>Basidiomycota</taxon>
        <taxon>Agaricomycotina</taxon>
        <taxon>Agaricomycetes</taxon>
        <taxon>Hymenochaetales</taxon>
        <taxon>Hymenochaetaceae</taxon>
        <taxon>Pyrrhoderma</taxon>
    </lineage>
</organism>
<dbReference type="AlphaFoldDB" id="A0A286UIY2"/>
<evidence type="ECO:0000313" key="2">
    <source>
        <dbReference type="EMBL" id="PAV19583.1"/>
    </source>
</evidence>
<feature type="region of interest" description="Disordered" evidence="1">
    <location>
        <begin position="1"/>
        <end position="59"/>
    </location>
</feature>
<name>A0A286UIY2_9AGAM</name>
<accession>A0A286UIY2</accession>
<dbReference type="EMBL" id="NBII01000004">
    <property type="protein sequence ID" value="PAV19583.1"/>
    <property type="molecule type" value="Genomic_DNA"/>
</dbReference>